<organism evidence="2 3">
    <name type="scientific">Allofournierella massiliensis</name>
    <dbReference type="NCBI Taxonomy" id="1650663"/>
    <lineage>
        <taxon>Bacteria</taxon>
        <taxon>Bacillati</taxon>
        <taxon>Bacillota</taxon>
        <taxon>Clostridia</taxon>
        <taxon>Eubacteriales</taxon>
        <taxon>Oscillospiraceae</taxon>
        <taxon>Allofournierella</taxon>
    </lineage>
</organism>
<dbReference type="STRING" id="1650663.GCA_001486665_01133"/>
<evidence type="ECO:0000313" key="3">
    <source>
        <dbReference type="Proteomes" id="UP000295184"/>
    </source>
</evidence>
<accession>A0A4R1QV24</accession>
<evidence type="ECO:0000259" key="1">
    <source>
        <dbReference type="Pfam" id="PF01266"/>
    </source>
</evidence>
<dbReference type="Pfam" id="PF01266">
    <property type="entry name" value="DAO"/>
    <property type="match status" value="1"/>
</dbReference>
<dbReference type="SUPFAM" id="SSF51905">
    <property type="entry name" value="FAD/NAD(P)-binding domain"/>
    <property type="match status" value="1"/>
</dbReference>
<dbReference type="AlphaFoldDB" id="A0A4R1QV24"/>
<evidence type="ECO:0000313" key="2">
    <source>
        <dbReference type="EMBL" id="TCL57788.1"/>
    </source>
</evidence>
<comment type="caution">
    <text evidence="2">The sequence shown here is derived from an EMBL/GenBank/DDBJ whole genome shotgun (WGS) entry which is preliminary data.</text>
</comment>
<dbReference type="Gene3D" id="3.50.50.60">
    <property type="entry name" value="FAD/NAD(P)-binding domain"/>
    <property type="match status" value="2"/>
</dbReference>
<name>A0A4R1QV24_9FIRM</name>
<gene>
    <name evidence="2" type="ORF">EDD77_10962</name>
</gene>
<dbReference type="Proteomes" id="UP000295184">
    <property type="component" value="Unassembled WGS sequence"/>
</dbReference>
<proteinExistence type="predicted"/>
<dbReference type="InterPro" id="IPR036188">
    <property type="entry name" value="FAD/NAD-bd_sf"/>
</dbReference>
<dbReference type="OrthoDB" id="9806179at2"/>
<dbReference type="GeneID" id="97380762"/>
<sequence length="378" mass="42421">MQVYDKIIVGAGLYGLYAAQKCGAAGQRVLVLEKDAGPFMRATYINQARVHMGYHYPRSYSTAIKSAHYFERFCRDYDFCLLKEFDQVYATSAHFSWTNAREFRDFCAAANIRCDDVAPTKYFNPGQCDGAFLTTEYTYDAQVLKEYFLKELAKLPNVTIAYGHKPEAVERVGSAWRVKAGDIAAEAPFLLNATYAGVNELHAMLGFEPFKIKYELCEIILCTVDDRLKNTGITVMDGPFFSIMPFGQTGYHSLTSVTFTPHVTSYDSVATFECQSRSGGKCRPGDLYNCNECPAKPASAWPMMSQLARKYLKPEYGFQYAGSLFSMKPILKASEIDDSRPTVIRQYTSDPAFVSVLSGKINTVYDLDEVLQYGADHE</sequence>
<reference evidence="2 3" key="1">
    <citation type="submission" date="2019-03" db="EMBL/GenBank/DDBJ databases">
        <title>Genomic Encyclopedia of Type Strains, Phase IV (KMG-IV): sequencing the most valuable type-strain genomes for metagenomic binning, comparative biology and taxonomic classification.</title>
        <authorList>
            <person name="Goeker M."/>
        </authorList>
    </citation>
    <scope>NUCLEOTIDE SEQUENCE [LARGE SCALE GENOMIC DNA]</scope>
    <source>
        <strain evidence="2 3">DSM 100451</strain>
    </source>
</reference>
<protein>
    <submittedName>
        <fullName evidence="2">FAD dependent oxidoreductase</fullName>
    </submittedName>
</protein>
<dbReference type="InterPro" id="IPR006076">
    <property type="entry name" value="FAD-dep_OxRdtase"/>
</dbReference>
<dbReference type="EMBL" id="SLUM01000009">
    <property type="protein sequence ID" value="TCL57788.1"/>
    <property type="molecule type" value="Genomic_DNA"/>
</dbReference>
<dbReference type="RefSeq" id="WP_058963611.1">
    <property type="nucleotide sequence ID" value="NZ_CABKVM010000015.1"/>
</dbReference>
<feature type="domain" description="FAD dependent oxidoreductase" evidence="1">
    <location>
        <begin position="7"/>
        <end position="211"/>
    </location>
</feature>